<evidence type="ECO:0000256" key="2">
    <source>
        <dbReference type="ARBA" id="ARBA00012415"/>
    </source>
</evidence>
<dbReference type="CDD" id="cd02541">
    <property type="entry name" value="UGPase_prokaryotic"/>
    <property type="match status" value="1"/>
</dbReference>
<comment type="catalytic activity">
    <reaction evidence="5">
        <text>alpha-D-glucose 1-phosphate + UTP + H(+) = UDP-alpha-D-glucose + diphosphate</text>
        <dbReference type="Rhea" id="RHEA:19889"/>
        <dbReference type="ChEBI" id="CHEBI:15378"/>
        <dbReference type="ChEBI" id="CHEBI:33019"/>
        <dbReference type="ChEBI" id="CHEBI:46398"/>
        <dbReference type="ChEBI" id="CHEBI:58601"/>
        <dbReference type="ChEBI" id="CHEBI:58885"/>
        <dbReference type="EC" id="2.7.7.9"/>
    </reaction>
</comment>
<keyword evidence="3 7" id="KW-0808">Transferase</keyword>
<dbReference type="InterPro" id="IPR005835">
    <property type="entry name" value="NTP_transferase_dom"/>
</dbReference>
<protein>
    <recommendedName>
        <fullName evidence="2">UTP--glucose-1-phosphate uridylyltransferase</fullName>
        <ecNumber evidence="2">2.7.7.9</ecNumber>
    </recommendedName>
</protein>
<evidence type="ECO:0000259" key="6">
    <source>
        <dbReference type="Pfam" id="PF00483"/>
    </source>
</evidence>
<gene>
    <name evidence="7" type="ORF">A2478_02060</name>
</gene>
<dbReference type="InterPro" id="IPR005771">
    <property type="entry name" value="GalU_uridylyltTrfase_bac/arc"/>
</dbReference>
<dbReference type="AlphaFoldDB" id="A0A1F5T3B5"/>
<dbReference type="PANTHER" id="PTHR43197:SF1">
    <property type="entry name" value="UTP--GLUCOSE-1-PHOSPHATE URIDYLYLTRANSFERASE"/>
    <property type="match status" value="1"/>
</dbReference>
<dbReference type="InterPro" id="IPR029044">
    <property type="entry name" value="Nucleotide-diphossugar_trans"/>
</dbReference>
<comment type="similarity">
    <text evidence="1">Belongs to the UDPGP type 2 family.</text>
</comment>
<dbReference type="PANTHER" id="PTHR43197">
    <property type="entry name" value="UTP--GLUCOSE-1-PHOSPHATE URIDYLYLTRANSFERASE"/>
    <property type="match status" value="1"/>
</dbReference>
<dbReference type="GO" id="GO:0003983">
    <property type="term" value="F:UTP:glucose-1-phosphate uridylyltransferase activity"/>
    <property type="evidence" value="ECO:0007669"/>
    <property type="project" value="UniProtKB-EC"/>
</dbReference>
<sequence>MQRQKIRKAVIPVAGYGTRFLPATKAQPKEMLPVVDKPIIQYAVEEAVAAGITDIILVTGSGKRAVEDHFSYNFEIQHFLKKVGKEKEREEIKRIADMANFIYIRQKGPYGNGTPVLCAKDVVGDEPFVVIWGDEFWDCPKVPRIKQLIDVYEKYGDPVIVAKDITKEETRKYGVIDGVKVGKDVYEVKKLVEKPGPKDAPSLLGSVGGYLLTPDIFEALEHTKLGKGGELWLPDAISRLMKQRALYCKRIDGTYYDTGSVFGYLRANVELALKRTELKKEFRKYLKGLNI</sequence>
<dbReference type="GO" id="GO:0006011">
    <property type="term" value="P:UDP-alpha-D-glucose metabolic process"/>
    <property type="evidence" value="ECO:0007669"/>
    <property type="project" value="InterPro"/>
</dbReference>
<dbReference type="Proteomes" id="UP000179001">
    <property type="component" value="Unassembled WGS sequence"/>
</dbReference>
<name>A0A1F5T3B5_9BACT</name>
<comment type="caution">
    <text evidence="7">The sequence shown here is derived from an EMBL/GenBank/DDBJ whole genome shotgun (WGS) entry which is preliminary data.</text>
</comment>
<dbReference type="Pfam" id="PF00483">
    <property type="entry name" value="NTP_transferase"/>
    <property type="match status" value="1"/>
</dbReference>
<dbReference type="STRING" id="1798002.A2478_02060"/>
<accession>A0A1F5T3B5</accession>
<evidence type="ECO:0000256" key="4">
    <source>
        <dbReference type="ARBA" id="ARBA00022695"/>
    </source>
</evidence>
<feature type="domain" description="Nucleotidyl transferase" evidence="6">
    <location>
        <begin position="8"/>
        <end position="271"/>
    </location>
</feature>
<evidence type="ECO:0000256" key="3">
    <source>
        <dbReference type="ARBA" id="ARBA00022679"/>
    </source>
</evidence>
<evidence type="ECO:0000256" key="5">
    <source>
        <dbReference type="ARBA" id="ARBA00048128"/>
    </source>
</evidence>
<evidence type="ECO:0000313" key="8">
    <source>
        <dbReference type="Proteomes" id="UP000179001"/>
    </source>
</evidence>
<keyword evidence="4 7" id="KW-0548">Nucleotidyltransferase</keyword>
<organism evidence="7 8">
    <name type="scientific">Candidatus Falkowbacteria bacterium RIFOXYC2_FULL_36_12</name>
    <dbReference type="NCBI Taxonomy" id="1798002"/>
    <lineage>
        <taxon>Bacteria</taxon>
        <taxon>Candidatus Falkowiibacteriota</taxon>
    </lineage>
</organism>
<evidence type="ECO:0000313" key="7">
    <source>
        <dbReference type="EMBL" id="OGF33455.1"/>
    </source>
</evidence>
<dbReference type="EMBL" id="MFGJ01000001">
    <property type="protein sequence ID" value="OGF33455.1"/>
    <property type="molecule type" value="Genomic_DNA"/>
</dbReference>
<dbReference type="Gene3D" id="3.90.550.10">
    <property type="entry name" value="Spore Coat Polysaccharide Biosynthesis Protein SpsA, Chain A"/>
    <property type="match status" value="1"/>
</dbReference>
<reference evidence="7 8" key="1">
    <citation type="journal article" date="2016" name="Nat. Commun.">
        <title>Thousands of microbial genomes shed light on interconnected biogeochemical processes in an aquifer system.</title>
        <authorList>
            <person name="Anantharaman K."/>
            <person name="Brown C.T."/>
            <person name="Hug L.A."/>
            <person name="Sharon I."/>
            <person name="Castelle C.J."/>
            <person name="Probst A.J."/>
            <person name="Thomas B.C."/>
            <person name="Singh A."/>
            <person name="Wilkins M.J."/>
            <person name="Karaoz U."/>
            <person name="Brodie E.L."/>
            <person name="Williams K.H."/>
            <person name="Hubbard S.S."/>
            <person name="Banfield J.F."/>
        </authorList>
    </citation>
    <scope>NUCLEOTIDE SEQUENCE [LARGE SCALE GENOMIC DNA]</scope>
</reference>
<proteinExistence type="inferred from homology"/>
<evidence type="ECO:0000256" key="1">
    <source>
        <dbReference type="ARBA" id="ARBA00006890"/>
    </source>
</evidence>
<dbReference type="SUPFAM" id="SSF53448">
    <property type="entry name" value="Nucleotide-diphospho-sugar transferases"/>
    <property type="match status" value="1"/>
</dbReference>
<dbReference type="EC" id="2.7.7.9" evidence="2"/>